<dbReference type="Pfam" id="PF00097">
    <property type="entry name" value="zf-C3HC4"/>
    <property type="match status" value="1"/>
</dbReference>
<dbReference type="STRING" id="698492.A0A0E9N9D6"/>
<dbReference type="Gene3D" id="2.60.200.20">
    <property type="match status" value="1"/>
</dbReference>
<evidence type="ECO:0000256" key="5">
    <source>
        <dbReference type="ARBA" id="ARBA00022771"/>
    </source>
</evidence>
<dbReference type="InterPro" id="IPR000253">
    <property type="entry name" value="FHA_dom"/>
</dbReference>
<dbReference type="CDD" id="cd00060">
    <property type="entry name" value="FHA"/>
    <property type="match status" value="1"/>
</dbReference>
<dbReference type="Gene3D" id="3.30.40.10">
    <property type="entry name" value="Zinc/RING finger domain, C3HC4 (zinc finger)"/>
    <property type="match status" value="1"/>
</dbReference>
<keyword evidence="10" id="KW-0175">Coiled coil</keyword>
<dbReference type="InterPro" id="IPR017907">
    <property type="entry name" value="Znf_RING_CS"/>
</dbReference>
<feature type="region of interest" description="Disordered" evidence="11">
    <location>
        <begin position="781"/>
        <end position="812"/>
    </location>
</feature>
<comment type="similarity">
    <text evidence="1">Belongs to the CHFR family.</text>
</comment>
<dbReference type="SUPFAM" id="SSF49879">
    <property type="entry name" value="SMAD/FHA domain"/>
    <property type="match status" value="1"/>
</dbReference>
<dbReference type="Gene3D" id="3.90.245.10">
    <property type="entry name" value="Ribonucleoside hydrolase-like"/>
    <property type="match status" value="1"/>
</dbReference>
<feature type="compositionally biased region" description="Low complexity" evidence="11">
    <location>
        <begin position="856"/>
        <end position="878"/>
    </location>
</feature>
<dbReference type="InterPro" id="IPR013083">
    <property type="entry name" value="Znf_RING/FYVE/PHD"/>
</dbReference>
<dbReference type="InterPro" id="IPR036452">
    <property type="entry name" value="Ribo_hydro-like"/>
</dbReference>
<keyword evidence="5 9" id="KW-0863">Zinc-finger</keyword>
<dbReference type="InterPro" id="IPR018957">
    <property type="entry name" value="Znf_C3HC4_RING-type"/>
</dbReference>
<reference evidence="14 15" key="2">
    <citation type="journal article" date="2014" name="J. Gen. Appl. Microbiol.">
        <title>The early diverging ascomycetous budding yeast Saitoella complicata has three histone deacetylases belonging to the Clr6, Hos2, and Rpd3 lineages.</title>
        <authorList>
            <person name="Nishida H."/>
            <person name="Matsumoto T."/>
            <person name="Kondo S."/>
            <person name="Hamamoto M."/>
            <person name="Yoshikawa H."/>
        </authorList>
    </citation>
    <scope>NUCLEOTIDE SEQUENCE [LARGE SCALE GENOMIC DNA]</scope>
    <source>
        <strain evidence="14 15">NRRL Y-17804</strain>
    </source>
</reference>
<dbReference type="SUPFAM" id="SSF57850">
    <property type="entry name" value="RING/U-box"/>
    <property type="match status" value="1"/>
</dbReference>
<evidence type="ECO:0000313" key="15">
    <source>
        <dbReference type="Proteomes" id="UP000033140"/>
    </source>
</evidence>
<dbReference type="AlphaFoldDB" id="A0A0E9N9D6"/>
<evidence type="ECO:0000313" key="14">
    <source>
        <dbReference type="EMBL" id="GAO46497.1"/>
    </source>
</evidence>
<protein>
    <recommendedName>
        <fullName evidence="3">E3 ubiquitin-protein ligase CHFR</fullName>
    </recommendedName>
</protein>
<evidence type="ECO:0000256" key="2">
    <source>
        <dbReference type="ARBA" id="ARBA00009176"/>
    </source>
</evidence>
<dbReference type="InterPro" id="IPR008984">
    <property type="entry name" value="SMAD_FHA_dom_sf"/>
</dbReference>
<accession>A0A0E9N9D6</accession>
<gene>
    <name evidence="14" type="ORF">G7K_0728-t1</name>
</gene>
<comment type="similarity">
    <text evidence="2">Belongs to the IUNH family.</text>
</comment>
<dbReference type="EMBL" id="BACD03000004">
    <property type="protein sequence ID" value="GAO46497.1"/>
    <property type="molecule type" value="Genomic_DNA"/>
</dbReference>
<feature type="domain" description="FHA" evidence="12">
    <location>
        <begin position="377"/>
        <end position="440"/>
    </location>
</feature>
<dbReference type="InterPro" id="IPR001910">
    <property type="entry name" value="Inosine/uridine_hydrolase_dom"/>
</dbReference>
<reference evidence="14 15" key="3">
    <citation type="journal article" date="2015" name="Genome Announc.">
        <title>Draft Genome Sequence of the Archiascomycetous Yeast Saitoella complicata.</title>
        <authorList>
            <person name="Yamauchi K."/>
            <person name="Kondo S."/>
            <person name="Hamamoto M."/>
            <person name="Takahashi Y."/>
            <person name="Ogura Y."/>
            <person name="Hayashi T."/>
            <person name="Nishida H."/>
        </authorList>
    </citation>
    <scope>NUCLEOTIDE SEQUENCE [LARGE SCALE GENOMIC DNA]</scope>
    <source>
        <strain evidence="14 15">NRRL Y-17804</strain>
    </source>
</reference>
<dbReference type="GO" id="GO:0008270">
    <property type="term" value="F:zinc ion binding"/>
    <property type="evidence" value="ECO:0007669"/>
    <property type="project" value="UniProtKB-KW"/>
</dbReference>
<evidence type="ECO:0000256" key="10">
    <source>
        <dbReference type="SAM" id="Coils"/>
    </source>
</evidence>
<evidence type="ECO:0000256" key="11">
    <source>
        <dbReference type="SAM" id="MobiDB-lite"/>
    </source>
</evidence>
<dbReference type="SUPFAM" id="SSF53590">
    <property type="entry name" value="Nucleoside hydrolase"/>
    <property type="match status" value="1"/>
</dbReference>
<feature type="domain" description="RING-type" evidence="13">
    <location>
        <begin position="597"/>
        <end position="637"/>
    </location>
</feature>
<sequence length="936" mass="103520">MVQDIWIDCDPGHDDAFALLLAGQTPEINVLGVSTVYGNSSLDHTCQNACRFLTAIHRTDIPVYKGASHPLLVPTLYAPNIHGESGLDGTNLLPKAAMKPREGKAIEAMAKAILSCQPDTCTLVPTGALTNIALLFAVYPEVAAHVKEVVIMGGAMTTGNVTSGAEFNIYCDPHAAQMVLNNPILVGKIVLVPLELTHTAIATPEVLKRMGTPRTPFRTMLVELATFFADTYARVFNVTSGPPMHDVCCIAYVLRPDSFETKLMRVDVVTAASEPSVIGRTVCHVWGQSDLVKNVKVAMKMDVEVFWEMVLDAVERADNRTPSTKTQRARRNQRNSIYHHHYHWRPLTLVAPAVMADNAAPILHAVDDYTEPKIIKLPTGAERAVTVGRATFPSQNRTISREHAVFSVQPDPLFGWSQPRYFIKCLSQSGNGCLVQYVKIGASVEMAIKHDDIVVFSGAYGVKENHTVQTEMVVNARLPRYRVIIPRNTNFERSMAGPAVNAAQSQARPFGAVKRPASGEGSAPKKQKKERIVIEIDADDDADDAADEIDSLSLEEKDIINDVKEVKKEKVEEKGEEKKKKKEDERLHIDFQEELECTLCYDPFVNPMSVVPCGHTYCGLCIRPWIDNGSNQCPECRTEVLKGNPLIRNFLVEQMANKYASLTMSKEQLDERKAQEAEWKSLPPLNLAARPPRPAGAVGAPAARRVIERFDRYIIVRNAQGHVIAPPHGNAQGGAAQAAANPAQANVPRNGDAVARNRALQLQQQQVYEVLARQHQQMQAQRTHQQVHAQQQRLAQQQMQRQQQEMQQFERDRQQAMAEMPEGIPAVYPMPWMTHTWGGAVPQQQRRPREMGQGAGAASAPARTAAAGHNRAAATARADAARRAQARAPAPARERLDGGKGAEDDWLFLEWIVRAVSRLVNGTSIVRYWRYILRGV</sequence>
<keyword evidence="15" id="KW-1185">Reference proteome</keyword>
<evidence type="ECO:0000256" key="4">
    <source>
        <dbReference type="ARBA" id="ARBA00022723"/>
    </source>
</evidence>
<feature type="region of interest" description="Disordered" evidence="11">
    <location>
        <begin position="840"/>
        <end position="899"/>
    </location>
</feature>
<dbReference type="PROSITE" id="PS00518">
    <property type="entry name" value="ZF_RING_1"/>
    <property type="match status" value="1"/>
</dbReference>
<feature type="region of interest" description="Disordered" evidence="11">
    <location>
        <begin position="506"/>
        <end position="531"/>
    </location>
</feature>
<dbReference type="PANTHER" id="PTHR12304">
    <property type="entry name" value="INOSINE-URIDINE PREFERRING NUCLEOSIDE HYDROLASE"/>
    <property type="match status" value="1"/>
</dbReference>
<dbReference type="InterPro" id="IPR001841">
    <property type="entry name" value="Znf_RING"/>
</dbReference>
<dbReference type="GO" id="GO:0005829">
    <property type="term" value="C:cytosol"/>
    <property type="evidence" value="ECO:0007669"/>
    <property type="project" value="TreeGrafter"/>
</dbReference>
<comment type="caution">
    <text evidence="14">The sequence shown here is derived from an EMBL/GenBank/DDBJ whole genome shotgun (WGS) entry which is preliminary data.</text>
</comment>
<name>A0A0E9N9D6_SAICN</name>
<evidence type="ECO:0000259" key="12">
    <source>
        <dbReference type="PROSITE" id="PS50006"/>
    </source>
</evidence>
<dbReference type="SMART" id="SM00184">
    <property type="entry name" value="RING"/>
    <property type="match status" value="1"/>
</dbReference>
<dbReference type="Proteomes" id="UP000033140">
    <property type="component" value="Unassembled WGS sequence"/>
</dbReference>
<feature type="coiled-coil region" evidence="10">
    <location>
        <begin position="549"/>
        <end position="584"/>
    </location>
</feature>
<dbReference type="CDD" id="cd02651">
    <property type="entry name" value="nuc_hydro_IU_UC_XIUA"/>
    <property type="match status" value="1"/>
</dbReference>
<evidence type="ECO:0000259" key="13">
    <source>
        <dbReference type="PROSITE" id="PS50089"/>
    </source>
</evidence>
<dbReference type="GO" id="GO:0006152">
    <property type="term" value="P:purine nucleoside catabolic process"/>
    <property type="evidence" value="ECO:0007669"/>
    <property type="project" value="TreeGrafter"/>
</dbReference>
<dbReference type="PROSITE" id="PS50089">
    <property type="entry name" value="ZF_RING_2"/>
    <property type="match status" value="1"/>
</dbReference>
<keyword evidence="8" id="KW-0326">Glycosidase</keyword>
<keyword evidence="6" id="KW-0378">Hydrolase</keyword>
<evidence type="ECO:0000256" key="9">
    <source>
        <dbReference type="PROSITE-ProRule" id="PRU00175"/>
    </source>
</evidence>
<feature type="compositionally biased region" description="Low complexity" evidence="11">
    <location>
        <begin position="781"/>
        <end position="807"/>
    </location>
</feature>
<evidence type="ECO:0000256" key="1">
    <source>
        <dbReference type="ARBA" id="ARBA00005797"/>
    </source>
</evidence>
<evidence type="ECO:0000256" key="6">
    <source>
        <dbReference type="ARBA" id="ARBA00022801"/>
    </source>
</evidence>
<reference evidence="14 15" key="1">
    <citation type="journal article" date="2011" name="J. Gen. Appl. Microbiol.">
        <title>Draft genome sequencing of the enigmatic yeast Saitoella complicata.</title>
        <authorList>
            <person name="Nishida H."/>
            <person name="Hamamoto M."/>
            <person name="Sugiyama J."/>
        </authorList>
    </citation>
    <scope>NUCLEOTIDE SEQUENCE [LARGE SCALE GENOMIC DNA]</scope>
    <source>
        <strain evidence="14 15">NRRL Y-17804</strain>
    </source>
</reference>
<evidence type="ECO:0000256" key="7">
    <source>
        <dbReference type="ARBA" id="ARBA00022833"/>
    </source>
</evidence>
<keyword evidence="4" id="KW-0479">Metal-binding</keyword>
<evidence type="ECO:0000256" key="3">
    <source>
        <dbReference type="ARBA" id="ARBA00017908"/>
    </source>
</evidence>
<dbReference type="PROSITE" id="PS50006">
    <property type="entry name" value="FHA_DOMAIN"/>
    <property type="match status" value="1"/>
</dbReference>
<evidence type="ECO:0000256" key="8">
    <source>
        <dbReference type="ARBA" id="ARBA00023295"/>
    </source>
</evidence>
<keyword evidence="7" id="KW-0862">Zinc</keyword>
<dbReference type="Pfam" id="PF00498">
    <property type="entry name" value="FHA"/>
    <property type="match status" value="1"/>
</dbReference>
<proteinExistence type="inferred from homology"/>
<organism evidence="14 15">
    <name type="scientific">Saitoella complicata (strain BCRC 22490 / CBS 7301 / JCM 7358 / NBRC 10748 / NRRL Y-17804)</name>
    <dbReference type="NCBI Taxonomy" id="698492"/>
    <lineage>
        <taxon>Eukaryota</taxon>
        <taxon>Fungi</taxon>
        <taxon>Dikarya</taxon>
        <taxon>Ascomycota</taxon>
        <taxon>Taphrinomycotina</taxon>
        <taxon>Taphrinomycotina incertae sedis</taxon>
        <taxon>Saitoella</taxon>
    </lineage>
</organism>
<dbReference type="PANTHER" id="PTHR12304:SF4">
    <property type="entry name" value="URIDINE NUCLEOSIDASE"/>
    <property type="match status" value="1"/>
</dbReference>
<dbReference type="Pfam" id="PF01156">
    <property type="entry name" value="IU_nuc_hydro"/>
    <property type="match status" value="1"/>
</dbReference>
<dbReference type="InterPro" id="IPR023186">
    <property type="entry name" value="IUNH"/>
</dbReference>
<dbReference type="GO" id="GO:0008477">
    <property type="term" value="F:purine nucleosidase activity"/>
    <property type="evidence" value="ECO:0007669"/>
    <property type="project" value="TreeGrafter"/>
</dbReference>